<dbReference type="EMBL" id="JADEXN010000160">
    <property type="protein sequence ID" value="MBE9041176.1"/>
    <property type="molecule type" value="Genomic_DNA"/>
</dbReference>
<dbReference type="InterPro" id="IPR037269">
    <property type="entry name" value="PSII_PsbM_sf"/>
</dbReference>
<sequence>METNQLGYLASLLFVIVPSVFLIILYIQTQSSQKQE</sequence>
<keyword evidence="9" id="KW-1185">Reference proteome</keyword>
<comment type="subunit">
    <text evidence="7">PSII is composed of 1 copy each of membrane proteins PsbA, PsbB, PsbC, PsbD, PsbE, PsbF, PsbH, PsbI, PsbJ, PsbK, PsbL, PsbM, PsbT, PsbX, PsbY, PsbZ, Psb30/Ycf12, peripheral proteins PsbO, CyanoQ (PsbQ),PsbU, PsbV and a large number of cofactors. It forms dimeric complexes.</text>
</comment>
<keyword evidence="5 7" id="KW-0472">Membrane</keyword>
<organism evidence="8 9">
    <name type="scientific">Zarconia navalis LEGE 11467</name>
    <dbReference type="NCBI Taxonomy" id="1828826"/>
    <lineage>
        <taxon>Bacteria</taxon>
        <taxon>Bacillati</taxon>
        <taxon>Cyanobacteriota</taxon>
        <taxon>Cyanophyceae</taxon>
        <taxon>Oscillatoriophycideae</taxon>
        <taxon>Oscillatoriales</taxon>
        <taxon>Oscillatoriales incertae sedis</taxon>
        <taxon>Zarconia</taxon>
        <taxon>Zarconia navalis</taxon>
    </lineage>
</organism>
<evidence type="ECO:0000256" key="6">
    <source>
        <dbReference type="ARBA" id="ARBA00023276"/>
    </source>
</evidence>
<keyword evidence="2 7" id="KW-0602">Photosynthesis</keyword>
<dbReference type="InterPro" id="IPR007826">
    <property type="entry name" value="PSII_PsbM"/>
</dbReference>
<dbReference type="GO" id="GO:0019684">
    <property type="term" value="P:photosynthesis, light reaction"/>
    <property type="evidence" value="ECO:0007669"/>
    <property type="project" value="InterPro"/>
</dbReference>
<evidence type="ECO:0000313" key="8">
    <source>
        <dbReference type="EMBL" id="MBE9041176.1"/>
    </source>
</evidence>
<evidence type="ECO:0000313" key="9">
    <source>
        <dbReference type="Proteomes" id="UP000621799"/>
    </source>
</evidence>
<dbReference type="NCBIfam" id="TIGR03038">
    <property type="entry name" value="PS_II_psbM"/>
    <property type="match status" value="1"/>
</dbReference>
<dbReference type="HAMAP" id="MF_00438">
    <property type="entry name" value="PSII_PsbM"/>
    <property type="match status" value="1"/>
</dbReference>
<comment type="caution">
    <text evidence="8">The sequence shown here is derived from an EMBL/GenBank/DDBJ whole genome shotgun (WGS) entry which is preliminary data.</text>
</comment>
<evidence type="ECO:0000256" key="7">
    <source>
        <dbReference type="HAMAP-Rule" id="MF_00438"/>
    </source>
</evidence>
<comment type="similarity">
    <text evidence="7">Belongs to the PsbM family.</text>
</comment>
<gene>
    <name evidence="7" type="primary">psbM</name>
    <name evidence="8" type="ORF">IQ235_10340</name>
</gene>
<accession>A0A928VZI0</accession>
<dbReference type="Pfam" id="PF05151">
    <property type="entry name" value="PsbM"/>
    <property type="match status" value="1"/>
</dbReference>
<keyword evidence="3 7" id="KW-0812">Transmembrane</keyword>
<comment type="subcellular location">
    <subcellularLocation>
        <location evidence="7">Cellular thylakoid membrane</location>
        <topology evidence="7">Single-pass membrane protein</topology>
    </subcellularLocation>
</comment>
<feature type="transmembrane region" description="Helical" evidence="7">
    <location>
        <begin position="6"/>
        <end position="27"/>
    </location>
</feature>
<reference evidence="8" key="1">
    <citation type="submission" date="2020-10" db="EMBL/GenBank/DDBJ databases">
        <authorList>
            <person name="Castelo-Branco R."/>
            <person name="Eusebio N."/>
            <person name="Adriana R."/>
            <person name="Vieira A."/>
            <person name="Brugerolle De Fraissinette N."/>
            <person name="Rezende De Castro R."/>
            <person name="Schneider M.P."/>
            <person name="Vasconcelos V."/>
            <person name="Leao P.N."/>
        </authorList>
    </citation>
    <scope>NUCLEOTIDE SEQUENCE</scope>
    <source>
        <strain evidence="8">LEGE 11467</strain>
    </source>
</reference>
<keyword evidence="1 7" id="KW-0674">Reaction center</keyword>
<evidence type="ECO:0000256" key="3">
    <source>
        <dbReference type="ARBA" id="ARBA00022692"/>
    </source>
</evidence>
<keyword evidence="4 7" id="KW-1133">Transmembrane helix</keyword>
<dbReference type="SUPFAM" id="SSF161033">
    <property type="entry name" value="Photosystem II reaction center protein M, PsbM"/>
    <property type="match status" value="1"/>
</dbReference>
<evidence type="ECO:0000256" key="2">
    <source>
        <dbReference type="ARBA" id="ARBA00022531"/>
    </source>
</evidence>
<keyword evidence="7" id="KW-0793">Thylakoid</keyword>
<protein>
    <recommendedName>
        <fullName evidence="7">Photosystem II reaction center protein M</fullName>
        <shortName evidence="7">PSII-M</shortName>
    </recommendedName>
</protein>
<comment type="function">
    <text evidence="7">One of the components of the core complex of photosystem II (PSII). PSII is a light-driven water:plastoquinone oxidoreductase that uses light energy to abstract electrons from H(2)O, generating O(2) and a proton gradient subsequently used for ATP formation. It consists of a core antenna complex that captures photons, and an electron transfer chain that converts photonic excitation into a charge separation. This subunit is found at the monomer-monomer interface.</text>
</comment>
<dbReference type="GO" id="GO:0031676">
    <property type="term" value="C:plasma membrane-derived thylakoid membrane"/>
    <property type="evidence" value="ECO:0007669"/>
    <property type="project" value="UniProtKB-SubCell"/>
</dbReference>
<dbReference type="GO" id="GO:0009523">
    <property type="term" value="C:photosystem II"/>
    <property type="evidence" value="ECO:0007669"/>
    <property type="project" value="UniProtKB-KW"/>
</dbReference>
<keyword evidence="6 7" id="KW-0604">Photosystem II</keyword>
<evidence type="ECO:0000256" key="4">
    <source>
        <dbReference type="ARBA" id="ARBA00022989"/>
    </source>
</evidence>
<dbReference type="Proteomes" id="UP000621799">
    <property type="component" value="Unassembled WGS sequence"/>
</dbReference>
<proteinExistence type="inferred from homology"/>
<name>A0A928VZI0_9CYAN</name>
<dbReference type="AlphaFoldDB" id="A0A928VZI0"/>
<evidence type="ECO:0000256" key="5">
    <source>
        <dbReference type="ARBA" id="ARBA00023136"/>
    </source>
</evidence>
<dbReference type="RefSeq" id="WP_264321403.1">
    <property type="nucleotide sequence ID" value="NZ_JADEXN010000160.1"/>
</dbReference>
<evidence type="ECO:0000256" key="1">
    <source>
        <dbReference type="ARBA" id="ARBA00022469"/>
    </source>
</evidence>